<dbReference type="Gene3D" id="2.60.120.1440">
    <property type="match status" value="1"/>
</dbReference>
<dbReference type="InterPro" id="IPR006860">
    <property type="entry name" value="FecR"/>
</dbReference>
<keyword evidence="5" id="KW-1185">Reference proteome</keyword>
<name>A0ABW5KJA5_9SPHI</name>
<dbReference type="InterPro" id="IPR032508">
    <property type="entry name" value="FecR_C"/>
</dbReference>
<evidence type="ECO:0000259" key="3">
    <source>
        <dbReference type="Pfam" id="PF16344"/>
    </source>
</evidence>
<reference evidence="5" key="1">
    <citation type="journal article" date="2019" name="Int. J. Syst. Evol. Microbiol.">
        <title>The Global Catalogue of Microorganisms (GCM) 10K type strain sequencing project: providing services to taxonomists for standard genome sequencing and annotation.</title>
        <authorList>
            <consortium name="The Broad Institute Genomics Platform"/>
            <consortium name="The Broad Institute Genome Sequencing Center for Infectious Disease"/>
            <person name="Wu L."/>
            <person name="Ma J."/>
        </authorList>
    </citation>
    <scope>NUCLEOTIDE SEQUENCE [LARGE SCALE GENOMIC DNA]</scope>
    <source>
        <strain evidence="5">KCTC 42662</strain>
    </source>
</reference>
<dbReference type="Proteomes" id="UP001597545">
    <property type="component" value="Unassembled WGS sequence"/>
</dbReference>
<dbReference type="PIRSF" id="PIRSF018266">
    <property type="entry name" value="FecR"/>
    <property type="match status" value="1"/>
</dbReference>
<sequence>MKEQEPSDQARKLLQRYVNGNCTPAEEQQVLRWFYSLGETDPETLTHQEEEALTRLLHARLEYELFEISEQPTSPMFKIRRWLIAASVLAICALSFWMYTHRQTSIEIKRELAAEVPSDLAKYKNDILPGSHYAKLTYADGKTYVRRDSMFYKHVPQTTNEVQGNVLVDVPKAGTYQLVLEDGTKVWLNASTQFSYPEQFTSDHRTVTLHGEAYFEVAKDTNRPFRITTNGTTIEVLGTSFNVASYHDQVSTTLVEGSVKVRKGIRQDILLPGQEARVIGDRIAVKETNVPKNIAWQRGEFYFDGTNLPEIIEQISRWYDVDFANTANIQNLSTYKGSISRQAKLSSVLNILEIVTGRSFSIQGRKIYVS</sequence>
<dbReference type="PANTHER" id="PTHR30273">
    <property type="entry name" value="PERIPLASMIC SIGNAL SENSOR AND SIGMA FACTOR ACTIVATOR FECR-RELATED"/>
    <property type="match status" value="1"/>
</dbReference>
<keyword evidence="1" id="KW-0812">Transmembrane</keyword>
<dbReference type="Pfam" id="PF04773">
    <property type="entry name" value="FecR"/>
    <property type="match status" value="1"/>
</dbReference>
<dbReference type="RefSeq" id="WP_380903959.1">
    <property type="nucleotide sequence ID" value="NZ_JBHUEG010000001.1"/>
</dbReference>
<feature type="transmembrane region" description="Helical" evidence="1">
    <location>
        <begin position="82"/>
        <end position="100"/>
    </location>
</feature>
<dbReference type="InterPro" id="IPR012373">
    <property type="entry name" value="Ferrdict_sens_TM"/>
</dbReference>
<evidence type="ECO:0000313" key="4">
    <source>
        <dbReference type="EMBL" id="MFD2548319.1"/>
    </source>
</evidence>
<feature type="domain" description="FecR protein" evidence="2">
    <location>
        <begin position="172"/>
        <end position="260"/>
    </location>
</feature>
<gene>
    <name evidence="4" type="ORF">ACFSR5_11765</name>
</gene>
<proteinExistence type="predicted"/>
<feature type="domain" description="Protein FecR C-terminal" evidence="3">
    <location>
        <begin position="300"/>
        <end position="369"/>
    </location>
</feature>
<comment type="caution">
    <text evidence="4">The sequence shown here is derived from an EMBL/GenBank/DDBJ whole genome shotgun (WGS) entry which is preliminary data.</text>
</comment>
<dbReference type="Gene3D" id="3.55.50.30">
    <property type="match status" value="1"/>
</dbReference>
<keyword evidence="1" id="KW-1133">Transmembrane helix</keyword>
<keyword evidence="1" id="KW-0472">Membrane</keyword>
<accession>A0ABW5KJA5</accession>
<organism evidence="4 5">
    <name type="scientific">Sphingobacterium suaedae</name>
    <dbReference type="NCBI Taxonomy" id="1686402"/>
    <lineage>
        <taxon>Bacteria</taxon>
        <taxon>Pseudomonadati</taxon>
        <taxon>Bacteroidota</taxon>
        <taxon>Sphingobacteriia</taxon>
        <taxon>Sphingobacteriales</taxon>
        <taxon>Sphingobacteriaceae</taxon>
        <taxon>Sphingobacterium</taxon>
    </lineage>
</organism>
<dbReference type="EMBL" id="JBHULR010000004">
    <property type="protein sequence ID" value="MFD2548319.1"/>
    <property type="molecule type" value="Genomic_DNA"/>
</dbReference>
<protein>
    <submittedName>
        <fullName evidence="4">FecR domain-containing protein</fullName>
    </submittedName>
</protein>
<evidence type="ECO:0000256" key="1">
    <source>
        <dbReference type="SAM" id="Phobius"/>
    </source>
</evidence>
<evidence type="ECO:0000259" key="2">
    <source>
        <dbReference type="Pfam" id="PF04773"/>
    </source>
</evidence>
<evidence type="ECO:0000313" key="5">
    <source>
        <dbReference type="Proteomes" id="UP001597545"/>
    </source>
</evidence>
<dbReference type="Pfam" id="PF16344">
    <property type="entry name" value="FecR_C"/>
    <property type="match status" value="1"/>
</dbReference>
<dbReference type="PANTHER" id="PTHR30273:SF2">
    <property type="entry name" value="PROTEIN FECR"/>
    <property type="match status" value="1"/>
</dbReference>